<reference evidence="15" key="1">
    <citation type="submission" date="2021-02" db="EMBL/GenBank/DDBJ databases">
        <authorList>
            <person name="Syme A R."/>
            <person name="Syme A R."/>
            <person name="Moolhuijzen P."/>
        </authorList>
    </citation>
    <scope>NUCLEOTIDE SEQUENCE</scope>
    <source>
        <strain evidence="15">W1-1</strain>
    </source>
</reference>
<evidence type="ECO:0000256" key="8">
    <source>
        <dbReference type="ARBA" id="ARBA00022723"/>
    </source>
</evidence>
<evidence type="ECO:0000313" key="16">
    <source>
        <dbReference type="Proteomes" id="UP000472372"/>
    </source>
</evidence>
<comment type="function">
    <text evidence="3">Endonuclease that specifically degrades the RNA of RNA-DNA hybrids.</text>
</comment>
<dbReference type="FunFam" id="3.40.970.10:FF:000001">
    <property type="entry name" value="Ribonuclease H1"/>
    <property type="match status" value="1"/>
</dbReference>
<accession>A0A6S6W8J4</accession>
<proteinExistence type="inferred from homology"/>
<dbReference type="Pfam" id="PF00075">
    <property type="entry name" value="RNase_H"/>
    <property type="match status" value="1"/>
</dbReference>
<evidence type="ECO:0000256" key="1">
    <source>
        <dbReference type="ARBA" id="ARBA00000077"/>
    </source>
</evidence>
<feature type="region of interest" description="Disordered" evidence="12">
    <location>
        <begin position="1"/>
        <end position="22"/>
    </location>
</feature>
<dbReference type="AlphaFoldDB" id="A0A6S6W8J4"/>
<dbReference type="GO" id="GO:0003676">
    <property type="term" value="F:nucleic acid binding"/>
    <property type="evidence" value="ECO:0007669"/>
    <property type="project" value="InterPro"/>
</dbReference>
<feature type="transmembrane region" description="Helical" evidence="13">
    <location>
        <begin position="809"/>
        <end position="828"/>
    </location>
</feature>
<evidence type="ECO:0000259" key="14">
    <source>
        <dbReference type="PROSITE" id="PS50879"/>
    </source>
</evidence>
<keyword evidence="10" id="KW-0378">Hydrolase</keyword>
<sequence>MAGTVSVTSSGSSGKRKGRANPKLYAVKAGKTPGIYSTWDEAKLQIDGFSEAIYQSFSTRTEAEAFMKGTGTHKAKPGKSKYYGVAAGHQTGVYTNWADVQTKIKGYKGAEQKSFPTRVEAQAYVDAKTRGKSAPIGVQGHLTISDTSSVTTLKMDRSGESASKRQKKDNTSPKLVRANGDIKYEPGMGPLPPDAEDGFDRTLKLGEDGQIRIKTEEELGATKRQATGDSRGTIVVSTDGASRGNGQLGARAGVGVYFGPADPRNVSEPLRGSKQTNQRAELVAIARALDHVPIDRDVEIRTDSMYSKKCLQEWFYNWEKKNWYNSAGKEVENKDLIQPIIARIRERERCRAKTKITWVKGHAIDEGNIAADALANGGSDTWTVKLASGNPLDMSETLRTEYTNEFLAHLHTTPSVIKTEQKPPAVEVGERDKGQEDEDFIGEDLIEPDNDWFTNTFEPDCAASHPNTGSALPSSVDAEQGARLAVEMAKEAASNLVDNGTPVPMIDDAPTYPFVNAQHMYYLNNKATDDMFTNAIIKAYLVLLTVSMIASIITTFLVILPHAHRRSHAPIPAVETVTTGYSMTATEFSEPTNTAFTAMQNILVPNTHPSTSTTEIWYTGEPRPPRSYHHPAPSLWQQIHGIPQTEGLEIDSLDHTFCHPHSLEYLYYTIAYPNGTLARDLNGRHALFYAPSPWRITYFDHLAEAILNDTTTTTSPECTGAHCYNEVIPGVNYNGEAVILKQIQHPSTLRGAEWQNDKCEYSGPVRSHVSKSRVGLADIGYFIPGANLPPPVLAYMEKEIGRRFLWGKLYWRFCLLLVWFWGLGLYFFL</sequence>
<dbReference type="InterPro" id="IPR050092">
    <property type="entry name" value="RNase_H"/>
</dbReference>
<evidence type="ECO:0000256" key="7">
    <source>
        <dbReference type="ARBA" id="ARBA00022722"/>
    </source>
</evidence>
<dbReference type="Gene3D" id="3.40.970.10">
    <property type="entry name" value="Ribonuclease H1, N-terminal domain"/>
    <property type="match status" value="2"/>
</dbReference>
<gene>
    <name evidence="15" type="ORF">PTTW11_08070</name>
</gene>
<organism evidence="15 16">
    <name type="scientific">Pyrenophora teres f. teres</name>
    <dbReference type="NCBI Taxonomy" id="97479"/>
    <lineage>
        <taxon>Eukaryota</taxon>
        <taxon>Fungi</taxon>
        <taxon>Dikarya</taxon>
        <taxon>Ascomycota</taxon>
        <taxon>Pezizomycotina</taxon>
        <taxon>Dothideomycetes</taxon>
        <taxon>Pleosporomycetidae</taxon>
        <taxon>Pleosporales</taxon>
        <taxon>Pleosporineae</taxon>
        <taxon>Pleosporaceae</taxon>
        <taxon>Pyrenophora</taxon>
    </lineage>
</organism>
<evidence type="ECO:0000256" key="13">
    <source>
        <dbReference type="SAM" id="Phobius"/>
    </source>
</evidence>
<evidence type="ECO:0000256" key="3">
    <source>
        <dbReference type="ARBA" id="ARBA00004065"/>
    </source>
</evidence>
<dbReference type="PANTHER" id="PTHR10642">
    <property type="entry name" value="RIBONUCLEASE H1"/>
    <property type="match status" value="1"/>
</dbReference>
<dbReference type="PANTHER" id="PTHR10642:SF26">
    <property type="entry name" value="RIBONUCLEASE H1"/>
    <property type="match status" value="1"/>
</dbReference>
<keyword evidence="13" id="KW-0472">Membrane</keyword>
<dbReference type="CDD" id="cd09280">
    <property type="entry name" value="RNase_HI_eukaryote_like"/>
    <property type="match status" value="1"/>
</dbReference>
<feature type="transmembrane region" description="Helical" evidence="13">
    <location>
        <begin position="539"/>
        <end position="560"/>
    </location>
</feature>
<evidence type="ECO:0000256" key="5">
    <source>
        <dbReference type="ARBA" id="ARBA00012180"/>
    </source>
</evidence>
<feature type="domain" description="RNase H type-1" evidence="14">
    <location>
        <begin position="230"/>
        <end position="380"/>
    </location>
</feature>
<dbReference type="InterPro" id="IPR011320">
    <property type="entry name" value="RNase_H1_N"/>
</dbReference>
<comment type="catalytic activity">
    <reaction evidence="1">
        <text>Endonucleolytic cleavage to 5'-phosphomonoester.</text>
        <dbReference type="EC" id="3.1.26.4"/>
    </reaction>
</comment>
<dbReference type="GO" id="GO:0004523">
    <property type="term" value="F:RNA-DNA hybrid ribonuclease activity"/>
    <property type="evidence" value="ECO:0007669"/>
    <property type="project" value="UniProtKB-EC"/>
</dbReference>
<comment type="similarity">
    <text evidence="4">Belongs to the RNase H family.</text>
</comment>
<dbReference type="SUPFAM" id="SSF55658">
    <property type="entry name" value="L9 N-domain-like"/>
    <property type="match status" value="2"/>
</dbReference>
<dbReference type="Pfam" id="PF01693">
    <property type="entry name" value="Cauli_VI"/>
    <property type="match status" value="2"/>
</dbReference>
<keyword evidence="7" id="KW-0540">Nuclease</keyword>
<dbReference type="InterPro" id="IPR037056">
    <property type="entry name" value="RNase_H1_N_sf"/>
</dbReference>
<keyword evidence="9" id="KW-0255">Endonuclease</keyword>
<dbReference type="InterPro" id="IPR012337">
    <property type="entry name" value="RNaseH-like_sf"/>
</dbReference>
<evidence type="ECO:0000256" key="11">
    <source>
        <dbReference type="ARBA" id="ARBA00022842"/>
    </source>
</evidence>
<evidence type="ECO:0000256" key="9">
    <source>
        <dbReference type="ARBA" id="ARBA00022759"/>
    </source>
</evidence>
<evidence type="ECO:0000256" key="2">
    <source>
        <dbReference type="ARBA" id="ARBA00001946"/>
    </source>
</evidence>
<evidence type="ECO:0000256" key="12">
    <source>
        <dbReference type="SAM" id="MobiDB-lite"/>
    </source>
</evidence>
<feature type="region of interest" description="Disordered" evidence="12">
    <location>
        <begin position="150"/>
        <end position="175"/>
    </location>
</feature>
<keyword evidence="13" id="KW-1133">Transmembrane helix</keyword>
<dbReference type="Proteomes" id="UP000472372">
    <property type="component" value="Chromosome 7"/>
</dbReference>
<dbReference type="EMBL" id="HG992983">
    <property type="protein sequence ID" value="CAE7195063.1"/>
    <property type="molecule type" value="Genomic_DNA"/>
</dbReference>
<dbReference type="InterPro" id="IPR009027">
    <property type="entry name" value="Ribosomal_bL9/RNase_H1_N"/>
</dbReference>
<evidence type="ECO:0000313" key="15">
    <source>
        <dbReference type="EMBL" id="CAE7195063.1"/>
    </source>
</evidence>
<keyword evidence="8" id="KW-0479">Metal-binding</keyword>
<evidence type="ECO:0000256" key="10">
    <source>
        <dbReference type="ARBA" id="ARBA00022801"/>
    </source>
</evidence>
<dbReference type="SUPFAM" id="SSF53098">
    <property type="entry name" value="Ribonuclease H-like"/>
    <property type="match status" value="1"/>
</dbReference>
<dbReference type="EC" id="3.1.26.4" evidence="5"/>
<name>A0A6S6W8J4_9PLEO</name>
<protein>
    <recommendedName>
        <fullName evidence="6">Ribonuclease H</fullName>
        <ecNumber evidence="5">3.1.26.4</ecNumber>
    </recommendedName>
</protein>
<keyword evidence="11" id="KW-0460">Magnesium</keyword>
<dbReference type="FunFam" id="3.30.420.10:FF:000090">
    <property type="entry name" value="Ribonuclease H"/>
    <property type="match status" value="1"/>
</dbReference>
<feature type="compositionally biased region" description="Low complexity" evidence="12">
    <location>
        <begin position="1"/>
        <end position="13"/>
    </location>
</feature>
<dbReference type="PROSITE" id="PS50879">
    <property type="entry name" value="RNASE_H_1"/>
    <property type="match status" value="1"/>
</dbReference>
<keyword evidence="13" id="KW-0812">Transmembrane</keyword>
<dbReference type="InterPro" id="IPR036397">
    <property type="entry name" value="RNaseH_sf"/>
</dbReference>
<dbReference type="GO" id="GO:0043137">
    <property type="term" value="P:DNA replication, removal of RNA primer"/>
    <property type="evidence" value="ECO:0007669"/>
    <property type="project" value="TreeGrafter"/>
</dbReference>
<dbReference type="GO" id="GO:0046872">
    <property type="term" value="F:metal ion binding"/>
    <property type="evidence" value="ECO:0007669"/>
    <property type="project" value="UniProtKB-KW"/>
</dbReference>
<evidence type="ECO:0000256" key="4">
    <source>
        <dbReference type="ARBA" id="ARBA00005300"/>
    </source>
</evidence>
<evidence type="ECO:0000256" key="6">
    <source>
        <dbReference type="ARBA" id="ARBA00017721"/>
    </source>
</evidence>
<dbReference type="Gene3D" id="3.30.420.10">
    <property type="entry name" value="Ribonuclease H-like superfamily/Ribonuclease H"/>
    <property type="match status" value="1"/>
</dbReference>
<feature type="compositionally biased region" description="Basic and acidic residues" evidence="12">
    <location>
        <begin position="154"/>
        <end position="171"/>
    </location>
</feature>
<dbReference type="FunFam" id="3.40.970.10:FF:000002">
    <property type="entry name" value="Ribonuclease H"/>
    <property type="match status" value="1"/>
</dbReference>
<comment type="cofactor">
    <cofactor evidence="2">
        <name>Mg(2+)</name>
        <dbReference type="ChEBI" id="CHEBI:18420"/>
    </cofactor>
</comment>
<dbReference type="InterPro" id="IPR002156">
    <property type="entry name" value="RNaseH_domain"/>
</dbReference>